<dbReference type="InterPro" id="IPR027417">
    <property type="entry name" value="P-loop_NTPase"/>
</dbReference>
<evidence type="ECO:0000313" key="5">
    <source>
        <dbReference type="EMBL" id="SBO95725.1"/>
    </source>
</evidence>
<name>A0A1M4EA35_9ACTN</name>
<dbReference type="PROSITE" id="PS50893">
    <property type="entry name" value="ABC_TRANSPORTER_2"/>
    <property type="match status" value="1"/>
</dbReference>
<keyword evidence="2" id="KW-0547">Nucleotide-binding</keyword>
<proteinExistence type="predicted"/>
<dbReference type="Pfam" id="PF12399">
    <property type="entry name" value="BCA_ABC_TP_C"/>
    <property type="match status" value="1"/>
</dbReference>
<dbReference type="PANTHER" id="PTHR45772:SF9">
    <property type="entry name" value="CONSERVED COMPONENT OF ABC TRANSPORTER FOR NATURAL AMINO ACIDS"/>
    <property type="match status" value="1"/>
</dbReference>
<organism evidence="5">
    <name type="scientific">Nonomuraea gerenzanensis</name>
    <dbReference type="NCBI Taxonomy" id="93944"/>
    <lineage>
        <taxon>Bacteria</taxon>
        <taxon>Bacillati</taxon>
        <taxon>Actinomycetota</taxon>
        <taxon>Actinomycetes</taxon>
        <taxon>Streptosporangiales</taxon>
        <taxon>Streptosporangiaceae</taxon>
        <taxon>Nonomuraea</taxon>
    </lineage>
</organism>
<keyword evidence="3 5" id="KW-0067">ATP-binding</keyword>
<dbReference type="InterPro" id="IPR051120">
    <property type="entry name" value="ABC_AA/LPS_Transport"/>
</dbReference>
<dbReference type="GO" id="GO:0005524">
    <property type="term" value="F:ATP binding"/>
    <property type="evidence" value="ECO:0007669"/>
    <property type="project" value="UniProtKB-KW"/>
</dbReference>
<keyword evidence="1" id="KW-0813">Transport</keyword>
<dbReference type="SUPFAM" id="SSF52540">
    <property type="entry name" value="P-loop containing nucleoside triphosphate hydrolases"/>
    <property type="match status" value="1"/>
</dbReference>
<dbReference type="InterPro" id="IPR003593">
    <property type="entry name" value="AAA+_ATPase"/>
</dbReference>
<evidence type="ECO:0000256" key="3">
    <source>
        <dbReference type="ARBA" id="ARBA00022840"/>
    </source>
</evidence>
<dbReference type="EMBL" id="LT559118">
    <property type="protein sequence ID" value="SBO95725.1"/>
    <property type="molecule type" value="Genomic_DNA"/>
</dbReference>
<evidence type="ECO:0000259" key="4">
    <source>
        <dbReference type="PROSITE" id="PS50893"/>
    </source>
</evidence>
<dbReference type="SMART" id="SM00382">
    <property type="entry name" value="AAA"/>
    <property type="match status" value="1"/>
</dbReference>
<dbReference type="GO" id="GO:0005886">
    <property type="term" value="C:plasma membrane"/>
    <property type="evidence" value="ECO:0007669"/>
    <property type="project" value="TreeGrafter"/>
</dbReference>
<reference evidence="5" key="1">
    <citation type="submission" date="2016-04" db="EMBL/GenBank/DDBJ databases">
        <authorList>
            <person name="Evans L.H."/>
            <person name="Alamgir A."/>
            <person name="Owens N."/>
            <person name="Weber N.D."/>
            <person name="Virtaneva K."/>
            <person name="Barbian K."/>
            <person name="Babar A."/>
            <person name="Rosenke K."/>
        </authorList>
    </citation>
    <scope>NUCLEOTIDE SEQUENCE</scope>
    <source>
        <strain evidence="5">Nono1</strain>
    </source>
</reference>
<gene>
    <name evidence="5" type="ORF">BN4615_P5241</name>
</gene>
<accession>A0A1M4EA35</accession>
<dbReference type="Gene3D" id="3.40.50.300">
    <property type="entry name" value="P-loop containing nucleotide triphosphate hydrolases"/>
    <property type="match status" value="1"/>
</dbReference>
<evidence type="ECO:0000256" key="2">
    <source>
        <dbReference type="ARBA" id="ARBA00022741"/>
    </source>
</evidence>
<evidence type="ECO:0000256" key="1">
    <source>
        <dbReference type="ARBA" id="ARBA00022448"/>
    </source>
</evidence>
<sequence length="257" mass="27569">MTPLLELRGLTRAYGSLKAVDGVDLTVLPGERHALIGPNGAGKSTLFATVAGTLAATSGAVLFGGHDITGLPEPERARRGLLRTYQHSSVFLDCSVLDNVALAVQRVHRVAHRLDRAAWRFRRTEAEARRHLESVGLADRAGDRAAALSHGERRQLEVAMVLAAEPALVMFDEPTAGMSAAETERFAGLVERLPDSLTLLIVEHDLDVVFRLADRVTVLHLGRVLASGTPARIRADDAVRAAYLGSARTDDLFTGGS</sequence>
<dbReference type="InterPro" id="IPR003439">
    <property type="entry name" value="ABC_transporter-like_ATP-bd"/>
</dbReference>
<dbReference type="PANTHER" id="PTHR45772">
    <property type="entry name" value="CONSERVED COMPONENT OF ABC TRANSPORTER FOR NATURAL AMINO ACIDS-RELATED"/>
    <property type="match status" value="1"/>
</dbReference>
<dbReference type="RefSeq" id="WP_225275079.1">
    <property type="nucleotide sequence ID" value="NZ_CP084058.1"/>
</dbReference>
<feature type="domain" description="ABC transporter" evidence="4">
    <location>
        <begin position="5"/>
        <end position="246"/>
    </location>
</feature>
<dbReference type="Pfam" id="PF00005">
    <property type="entry name" value="ABC_tran"/>
    <property type="match status" value="1"/>
</dbReference>
<protein>
    <submittedName>
        <fullName evidence="5">Branched-chain amino acid transport ATP-binding protein LivG (TC 3.A.1.4.1)</fullName>
    </submittedName>
</protein>
<dbReference type="CDD" id="cd03219">
    <property type="entry name" value="ABC_Mj1267_LivG_branched"/>
    <property type="match status" value="1"/>
</dbReference>
<dbReference type="GO" id="GO:0016887">
    <property type="term" value="F:ATP hydrolysis activity"/>
    <property type="evidence" value="ECO:0007669"/>
    <property type="project" value="InterPro"/>
</dbReference>
<dbReference type="AlphaFoldDB" id="A0A1M4EA35"/>
<dbReference type="InterPro" id="IPR032823">
    <property type="entry name" value="BCA_ABC_TP_C"/>
</dbReference>